<reference evidence="1 2" key="1">
    <citation type="journal article" date="2011" name="Genome Biol.">
        <title>Comparative genome sequence analysis underscores mycoparasitism as the ancestral life style of Trichoderma.</title>
        <authorList>
            <person name="Kubicek C.P."/>
            <person name="Herrera-Estrella A."/>
            <person name="Seidl-Seiboth V."/>
            <person name="Martinez D.A."/>
            <person name="Druzhinina I.S."/>
            <person name="Thon M."/>
            <person name="Zeilinger S."/>
            <person name="Casas-Flores S."/>
            <person name="Horwitz B.A."/>
            <person name="Mukherjee P.K."/>
            <person name="Mukherjee M."/>
            <person name="Kredics L."/>
            <person name="Alcaraz L.D."/>
            <person name="Aerts A."/>
            <person name="Antal Z."/>
            <person name="Atanasova L."/>
            <person name="Cervantes-Badillo M.G."/>
            <person name="Challacombe J."/>
            <person name="Chertkov O."/>
            <person name="McCluskey K."/>
            <person name="Coulpier F."/>
            <person name="Deshpande N."/>
            <person name="von Doehren H."/>
            <person name="Ebbole D.J."/>
            <person name="Esquivel-Naranjo E.U."/>
            <person name="Fekete E."/>
            <person name="Flipphi M."/>
            <person name="Glaser F."/>
            <person name="Gomez-Rodriguez E.Y."/>
            <person name="Gruber S."/>
            <person name="Han C."/>
            <person name="Henrissat B."/>
            <person name="Hermosa R."/>
            <person name="Hernandez-Onate M."/>
            <person name="Karaffa L."/>
            <person name="Kosti I."/>
            <person name="Le Crom S."/>
            <person name="Lindquist E."/>
            <person name="Lucas S."/>
            <person name="Luebeck M."/>
            <person name="Luebeck P.S."/>
            <person name="Margeot A."/>
            <person name="Metz B."/>
            <person name="Misra M."/>
            <person name="Nevalainen H."/>
            <person name="Omann M."/>
            <person name="Packer N."/>
            <person name="Perrone G."/>
            <person name="Uresti-Rivera E.E."/>
            <person name="Salamov A."/>
            <person name="Schmoll M."/>
            <person name="Seiboth B."/>
            <person name="Shapiro H."/>
            <person name="Sukno S."/>
            <person name="Tamayo-Ramos J.A."/>
            <person name="Tisch D."/>
            <person name="Wiest A."/>
            <person name="Wilkinson H.H."/>
            <person name="Zhang M."/>
            <person name="Coutinho P.M."/>
            <person name="Kenerley C.M."/>
            <person name="Monte E."/>
            <person name="Baker S.E."/>
            <person name="Grigoriev I.V."/>
        </authorList>
    </citation>
    <scope>NUCLEOTIDE SEQUENCE [LARGE SCALE GENOMIC DNA]</scope>
    <source>
        <strain evidence="2">Gv29-8 / FGSC 10586</strain>
    </source>
</reference>
<comment type="caution">
    <text evidence="1">The sequence shown here is derived from an EMBL/GenBank/DDBJ whole genome shotgun (WGS) entry which is preliminary data.</text>
</comment>
<dbReference type="Proteomes" id="UP000007115">
    <property type="component" value="Unassembled WGS sequence"/>
</dbReference>
<dbReference type="AlphaFoldDB" id="G9MGY5"/>
<dbReference type="RefSeq" id="XP_013960196.1">
    <property type="nucleotide sequence ID" value="XM_014104721.1"/>
</dbReference>
<dbReference type="HOGENOM" id="CLU_1695718_0_0_1"/>
<accession>G9MGY5</accession>
<sequence>MRKRGAAVAGGTRGNEMVWVHVGLMSSGDCCRGSLSVALLYRLSSLRGFSGGGLASIVTIDTRYAAKDMISDVLADASSPVLGIQLGQRTTTHSVLLGPNVCTVGTTAWAFVYSFDDQGLATTTTTDNHLSQCVLEATCIYASVPFVYLSVCYTK</sequence>
<proteinExistence type="predicted"/>
<evidence type="ECO:0000313" key="2">
    <source>
        <dbReference type="Proteomes" id="UP000007115"/>
    </source>
</evidence>
<organism evidence="1 2">
    <name type="scientific">Hypocrea virens (strain Gv29-8 / FGSC 10586)</name>
    <name type="common">Gliocladium virens</name>
    <name type="synonym">Trichoderma virens</name>
    <dbReference type="NCBI Taxonomy" id="413071"/>
    <lineage>
        <taxon>Eukaryota</taxon>
        <taxon>Fungi</taxon>
        <taxon>Dikarya</taxon>
        <taxon>Ascomycota</taxon>
        <taxon>Pezizomycotina</taxon>
        <taxon>Sordariomycetes</taxon>
        <taxon>Hypocreomycetidae</taxon>
        <taxon>Hypocreales</taxon>
        <taxon>Hypocreaceae</taxon>
        <taxon>Trichoderma</taxon>
    </lineage>
</organism>
<dbReference type="VEuPathDB" id="FungiDB:TRIVIDRAFT_218149"/>
<dbReference type="EMBL" id="ABDF02000002">
    <property type="protein sequence ID" value="EHK25980.1"/>
    <property type="molecule type" value="Genomic_DNA"/>
</dbReference>
<gene>
    <name evidence="1" type="ORF">TRIVIDRAFT_218149</name>
</gene>
<keyword evidence="2" id="KW-1185">Reference proteome</keyword>
<dbReference type="InParanoid" id="G9MGY5"/>
<name>G9MGY5_HYPVG</name>
<evidence type="ECO:0000313" key="1">
    <source>
        <dbReference type="EMBL" id="EHK25980.1"/>
    </source>
</evidence>
<dbReference type="GeneID" id="25791324"/>
<protein>
    <submittedName>
        <fullName evidence="1">Uncharacterized protein</fullName>
    </submittedName>
</protein>